<dbReference type="GO" id="GO:0016829">
    <property type="term" value="F:lyase activity"/>
    <property type="evidence" value="ECO:0007669"/>
    <property type="project" value="UniProtKB-KW"/>
</dbReference>
<evidence type="ECO:0000256" key="1">
    <source>
        <dbReference type="ARBA" id="ARBA00001936"/>
    </source>
</evidence>
<dbReference type="InterPro" id="IPR039787">
    <property type="entry name" value="ENDOU"/>
</dbReference>
<dbReference type="InterPro" id="IPR018998">
    <property type="entry name" value="EndoU_C"/>
</dbReference>
<dbReference type="PROSITE" id="PS51959">
    <property type="entry name" value="ENDOU"/>
    <property type="match status" value="1"/>
</dbReference>
<evidence type="ECO:0000256" key="11">
    <source>
        <dbReference type="RuleBase" id="RU367085"/>
    </source>
</evidence>
<keyword evidence="8 11" id="KW-0694">RNA-binding</keyword>
<proteinExistence type="inferred from homology"/>
<evidence type="ECO:0000256" key="5">
    <source>
        <dbReference type="ARBA" id="ARBA00022723"/>
    </source>
</evidence>
<dbReference type="GO" id="GO:0004521">
    <property type="term" value="F:RNA endonuclease activity"/>
    <property type="evidence" value="ECO:0007669"/>
    <property type="project" value="UniProtKB-UniRule"/>
</dbReference>
<evidence type="ECO:0000256" key="9">
    <source>
        <dbReference type="ARBA" id="ARBA00023211"/>
    </source>
</evidence>
<evidence type="ECO:0000256" key="6">
    <source>
        <dbReference type="ARBA" id="ARBA00022759"/>
    </source>
</evidence>
<dbReference type="EC" id="4.6.1.-" evidence="11"/>
<sequence length="332" mass="38915">MESLSDICSRLWDLDRNRLKRGKKRDYQIKLQPKGDKLFSVVKRDKLKDKNVLPTYSAFMELLDFYKAETSEPEEETKRQRNKSRAFLNCCLDTDVMKEAHSFLSKKGLVPSSYRKAFKDKLYNLWFELHPRPSGDGTQRSAFEHTFVGETCRGQVLGFHNWVRLYEEERRGNLRFNRCRPNACDDHIITIDFSWNGKRKTFGSFFLGTSPEFELAIYTVCFLAGQGESTKVILGNKDALIVTDRFNGQIGTCYPKIEVESDEDPSDDEEFTLEVFEDEKLHKILQMLEEIKIMLLLFMKASGIKIEPWMIHRIRPKYTSFTWTQISSLFEE</sequence>
<keyword evidence="14" id="KW-1185">Reference proteome</keyword>
<dbReference type="SUPFAM" id="SSF142877">
    <property type="entry name" value="EndoU-like"/>
    <property type="match status" value="1"/>
</dbReference>
<dbReference type="PANTHER" id="PTHR12439:SF11">
    <property type="entry name" value="URIDYLATE-SPECIFIC ENDORIBONUCLEASE"/>
    <property type="match status" value="1"/>
</dbReference>
<organism evidence="13 14">
    <name type="scientific">Branchiostoma lanceolatum</name>
    <name type="common">Common lancelet</name>
    <name type="synonym">Amphioxus lanceolatum</name>
    <dbReference type="NCBI Taxonomy" id="7740"/>
    <lineage>
        <taxon>Eukaryota</taxon>
        <taxon>Metazoa</taxon>
        <taxon>Chordata</taxon>
        <taxon>Cephalochordata</taxon>
        <taxon>Leptocardii</taxon>
        <taxon>Amphioxiformes</taxon>
        <taxon>Branchiostomatidae</taxon>
        <taxon>Branchiostoma</taxon>
    </lineage>
</organism>
<name>A0A8K0A033_BRALA</name>
<dbReference type="EMBL" id="OV696690">
    <property type="protein sequence ID" value="CAH1266497.1"/>
    <property type="molecule type" value="Genomic_DNA"/>
</dbReference>
<dbReference type="Proteomes" id="UP000838412">
    <property type="component" value="Chromosome 5"/>
</dbReference>
<dbReference type="GO" id="GO:0016787">
    <property type="term" value="F:hydrolase activity"/>
    <property type="evidence" value="ECO:0007669"/>
    <property type="project" value="UniProtKB-KW"/>
</dbReference>
<keyword evidence="10" id="KW-0456">Lyase</keyword>
<accession>A0A8K0A033</accession>
<comment type="cofactor">
    <cofactor evidence="1 11">
        <name>Mn(2+)</name>
        <dbReference type="ChEBI" id="CHEBI:29035"/>
    </cofactor>
</comment>
<dbReference type="Pfam" id="PF09412">
    <property type="entry name" value="XendoU"/>
    <property type="match status" value="1"/>
</dbReference>
<feature type="domain" description="EndoU" evidence="12">
    <location>
        <begin position="1"/>
        <end position="259"/>
    </location>
</feature>
<evidence type="ECO:0000313" key="13">
    <source>
        <dbReference type="EMBL" id="CAH1266497.1"/>
    </source>
</evidence>
<evidence type="ECO:0000259" key="12">
    <source>
        <dbReference type="PROSITE" id="PS51959"/>
    </source>
</evidence>
<keyword evidence="5 11" id="KW-0479">Metal-binding</keyword>
<evidence type="ECO:0000256" key="2">
    <source>
        <dbReference type="ARBA" id="ARBA00010168"/>
    </source>
</evidence>
<dbReference type="OrthoDB" id="430326at2759"/>
<keyword evidence="7 11" id="KW-0378">Hydrolase</keyword>
<evidence type="ECO:0000256" key="10">
    <source>
        <dbReference type="ARBA" id="ARBA00023239"/>
    </source>
</evidence>
<reference evidence="13" key="1">
    <citation type="submission" date="2022-01" db="EMBL/GenBank/DDBJ databases">
        <authorList>
            <person name="Braso-Vives M."/>
        </authorList>
    </citation>
    <scope>NUCLEOTIDE SEQUENCE</scope>
</reference>
<comment type="similarity">
    <text evidence="2 11">Belongs to the ENDOU family.</text>
</comment>
<evidence type="ECO:0000256" key="4">
    <source>
        <dbReference type="ARBA" id="ARBA00022722"/>
    </source>
</evidence>
<dbReference type="InterPro" id="IPR037227">
    <property type="entry name" value="EndoU-like"/>
</dbReference>
<comment type="catalytic activity">
    <reaction evidence="11">
        <text>ribonucleotidyl-uridine-RNA = a 5'-end dephospho-uridine-RNA + a 3'-end 2',3'-cyclophospho-ribonucleotide-RNA</text>
        <dbReference type="Rhea" id="RHEA:67792"/>
        <dbReference type="Rhea" id="RHEA-COMP:10464"/>
        <dbReference type="Rhea" id="RHEA-COMP:17354"/>
        <dbReference type="Rhea" id="RHEA-COMP:17356"/>
        <dbReference type="ChEBI" id="CHEBI:83064"/>
        <dbReference type="ChEBI" id="CHEBI:173117"/>
        <dbReference type="ChEBI" id="CHEBI:173224"/>
    </reaction>
</comment>
<dbReference type="PANTHER" id="PTHR12439">
    <property type="entry name" value="PLACENTAL PROTEIN 11-RELATED"/>
    <property type="match status" value="1"/>
</dbReference>
<evidence type="ECO:0000256" key="7">
    <source>
        <dbReference type="ARBA" id="ARBA00022801"/>
    </source>
</evidence>
<keyword evidence="6 11" id="KW-0255">Endonuclease</keyword>
<gene>
    <name evidence="13" type="primary">ENDOU</name>
    <name evidence="13" type="ORF">BLAG_LOCUS20080</name>
</gene>
<evidence type="ECO:0000313" key="14">
    <source>
        <dbReference type="Proteomes" id="UP000838412"/>
    </source>
</evidence>
<evidence type="ECO:0000256" key="8">
    <source>
        <dbReference type="ARBA" id="ARBA00022884"/>
    </source>
</evidence>
<dbReference type="CDD" id="cd21159">
    <property type="entry name" value="XendoU"/>
    <property type="match status" value="1"/>
</dbReference>
<keyword evidence="4 11" id="KW-0540">Nuclease</keyword>
<keyword evidence="9 11" id="KW-0464">Manganese</keyword>
<dbReference type="GO" id="GO:0046872">
    <property type="term" value="F:metal ion binding"/>
    <property type="evidence" value="ECO:0007669"/>
    <property type="project" value="UniProtKB-UniRule"/>
</dbReference>
<dbReference type="GO" id="GO:0003723">
    <property type="term" value="F:RNA binding"/>
    <property type="evidence" value="ECO:0007669"/>
    <property type="project" value="UniProtKB-UniRule"/>
</dbReference>
<protein>
    <recommendedName>
        <fullName evidence="11">Uridylate-specific endoribonuclease</fullName>
        <ecNumber evidence="11">4.6.1.-</ecNumber>
    </recommendedName>
</protein>
<evidence type="ECO:0000256" key="3">
    <source>
        <dbReference type="ARBA" id="ARBA00011245"/>
    </source>
</evidence>
<dbReference type="AlphaFoldDB" id="A0A8K0A033"/>
<comment type="subunit">
    <text evidence="3 11">Monomer.</text>
</comment>